<feature type="binding site" evidence="6">
    <location>
        <position position="70"/>
    </location>
    <ligand>
        <name>ATP</name>
        <dbReference type="ChEBI" id="CHEBI:30616"/>
    </ligand>
</feature>
<dbReference type="InterPro" id="IPR000719">
    <property type="entry name" value="Prot_kinase_dom"/>
</dbReference>
<feature type="compositionally biased region" description="Low complexity" evidence="7">
    <location>
        <begin position="346"/>
        <end position="378"/>
    </location>
</feature>
<dbReference type="GO" id="GO:0043065">
    <property type="term" value="P:positive regulation of apoptotic process"/>
    <property type="evidence" value="ECO:0007669"/>
    <property type="project" value="TreeGrafter"/>
</dbReference>
<dbReference type="Gene3D" id="1.10.510.10">
    <property type="entry name" value="Transferase(Phosphotransferase) domain 1"/>
    <property type="match status" value="1"/>
</dbReference>
<evidence type="ECO:0000313" key="9">
    <source>
        <dbReference type="EMBL" id="CAG9865304.1"/>
    </source>
</evidence>
<dbReference type="GO" id="GO:0004674">
    <property type="term" value="F:protein serine/threonine kinase activity"/>
    <property type="evidence" value="ECO:0007669"/>
    <property type="project" value="UniProtKB-KW"/>
</dbReference>
<dbReference type="EMBL" id="OU900102">
    <property type="protein sequence ID" value="CAG9865304.1"/>
    <property type="molecule type" value="Genomic_DNA"/>
</dbReference>
<dbReference type="PANTHER" id="PTHR24342">
    <property type="entry name" value="SERINE/THREONINE-PROTEIN KINASE 17"/>
    <property type="match status" value="1"/>
</dbReference>
<dbReference type="Gene3D" id="3.30.200.20">
    <property type="entry name" value="Phosphorylase Kinase, domain 1"/>
    <property type="match status" value="1"/>
</dbReference>
<keyword evidence="5 6" id="KW-0067">ATP-binding</keyword>
<dbReference type="PROSITE" id="PS50011">
    <property type="entry name" value="PROTEIN_KINASE_DOM"/>
    <property type="match status" value="1"/>
</dbReference>
<dbReference type="Pfam" id="PF00069">
    <property type="entry name" value="Pkinase"/>
    <property type="match status" value="1"/>
</dbReference>
<feature type="region of interest" description="Disordered" evidence="7">
    <location>
        <begin position="345"/>
        <end position="379"/>
    </location>
</feature>
<dbReference type="GO" id="GO:0005634">
    <property type="term" value="C:nucleus"/>
    <property type="evidence" value="ECO:0007669"/>
    <property type="project" value="TreeGrafter"/>
</dbReference>
<proteinExistence type="predicted"/>
<evidence type="ECO:0000256" key="2">
    <source>
        <dbReference type="ARBA" id="ARBA00022679"/>
    </source>
</evidence>
<organism evidence="9 10">
    <name type="scientific">Phyllotreta striolata</name>
    <name type="common">Striped flea beetle</name>
    <name type="synonym">Crioceris striolata</name>
    <dbReference type="NCBI Taxonomy" id="444603"/>
    <lineage>
        <taxon>Eukaryota</taxon>
        <taxon>Metazoa</taxon>
        <taxon>Ecdysozoa</taxon>
        <taxon>Arthropoda</taxon>
        <taxon>Hexapoda</taxon>
        <taxon>Insecta</taxon>
        <taxon>Pterygota</taxon>
        <taxon>Neoptera</taxon>
        <taxon>Endopterygota</taxon>
        <taxon>Coleoptera</taxon>
        <taxon>Polyphaga</taxon>
        <taxon>Cucujiformia</taxon>
        <taxon>Chrysomeloidea</taxon>
        <taxon>Chrysomelidae</taxon>
        <taxon>Galerucinae</taxon>
        <taxon>Alticini</taxon>
        <taxon>Phyllotreta</taxon>
    </lineage>
</organism>
<dbReference type="PROSITE" id="PS00108">
    <property type="entry name" value="PROTEIN_KINASE_ST"/>
    <property type="match status" value="1"/>
</dbReference>
<sequence>MIKVDEDDPVGEIELSFPYREVQIKRGVDPKDLYTLEEEIGRGKFGTVYKCTEKSTGLSLAAKFIACPKKEDRRNVEREIDIMRSLQHPRLIQIYEAFENGKVMTVILELIQGGELFERVIDDDFILTEKSCTVFMRQICEGIDFIHKQRILHLDMKPENILCLTKTGNRIKIIDFGLARKFDPSKKLQVLFGTPEFVAPEVVNFEEIGYGTDMWSVGVICYVLLSGLSPFMGHTDVETMANVTIAKYDFEDEAFEEISENAKDFIRKLLVKDMSKRLSAAECLNHAWLVAKKKPSSKAPLAKAPSMDVTKDNLKQFVERWNDHPNSPYIFEIGHRAVSPSMLPAGGRSLSGSSQSLIGESPSPCGSLASSGSDGAFASDDHEARVDSIAPVEHARRASDSTCIVKSNDIAERINLAEEIRKLSDKLLQLSNLNVNGEPMKAEIAKEENVVRSVPITITGARHRGSDNSGVPWRKPKFRVTNMSRDVPSIQKFPGKSGSLSSPNGTKDLLLQLLEQWDGHKSRTKHFMRNGSFSTETENENSGQRTAISSLNNFFQSRATSKLAPSRSSAEETMNHPWLGMDTIHPESKIDTSKLKRYVIKKRWIKAVNTIIALKRMGAKIDTDLIHNDLLTTL</sequence>
<feature type="domain" description="Protein kinase" evidence="8">
    <location>
        <begin position="34"/>
        <end position="289"/>
    </location>
</feature>
<dbReference type="Proteomes" id="UP001153712">
    <property type="component" value="Chromosome 9"/>
</dbReference>
<dbReference type="OrthoDB" id="10260894at2759"/>
<evidence type="ECO:0000256" key="1">
    <source>
        <dbReference type="ARBA" id="ARBA00022527"/>
    </source>
</evidence>
<dbReference type="PANTHER" id="PTHR24342:SF20">
    <property type="entry name" value="MYOSIN LIGHT CHAIN KINASE, SMOOTH MUSCLE"/>
    <property type="match status" value="1"/>
</dbReference>
<dbReference type="PROSITE" id="PS00107">
    <property type="entry name" value="PROTEIN_KINASE_ATP"/>
    <property type="match status" value="1"/>
</dbReference>
<gene>
    <name evidence="9" type="ORF">PHYEVI_LOCUS11542</name>
</gene>
<reference evidence="9" key="1">
    <citation type="submission" date="2022-01" db="EMBL/GenBank/DDBJ databases">
        <authorList>
            <person name="King R."/>
        </authorList>
    </citation>
    <scope>NUCLEOTIDE SEQUENCE</scope>
</reference>
<keyword evidence="10" id="KW-1185">Reference proteome</keyword>
<evidence type="ECO:0000256" key="6">
    <source>
        <dbReference type="PROSITE-ProRule" id="PRU10141"/>
    </source>
</evidence>
<dbReference type="InterPro" id="IPR017441">
    <property type="entry name" value="Protein_kinase_ATP_BS"/>
</dbReference>
<dbReference type="InterPro" id="IPR011009">
    <property type="entry name" value="Kinase-like_dom_sf"/>
</dbReference>
<dbReference type="SMART" id="SM00220">
    <property type="entry name" value="S_TKc"/>
    <property type="match status" value="1"/>
</dbReference>
<dbReference type="GO" id="GO:0035556">
    <property type="term" value="P:intracellular signal transduction"/>
    <property type="evidence" value="ECO:0007669"/>
    <property type="project" value="TreeGrafter"/>
</dbReference>
<evidence type="ECO:0000256" key="3">
    <source>
        <dbReference type="ARBA" id="ARBA00022741"/>
    </source>
</evidence>
<protein>
    <recommendedName>
        <fullName evidence="8">Protein kinase domain-containing protein</fullName>
    </recommendedName>
</protein>
<dbReference type="AlphaFoldDB" id="A0A9N9XS15"/>
<keyword evidence="2" id="KW-0808">Transferase</keyword>
<dbReference type="SUPFAM" id="SSF56112">
    <property type="entry name" value="Protein kinase-like (PK-like)"/>
    <property type="match status" value="1"/>
</dbReference>
<keyword evidence="1" id="KW-0723">Serine/threonine-protein kinase</keyword>
<evidence type="ECO:0000256" key="7">
    <source>
        <dbReference type="SAM" id="MobiDB-lite"/>
    </source>
</evidence>
<evidence type="ECO:0000313" key="10">
    <source>
        <dbReference type="Proteomes" id="UP001153712"/>
    </source>
</evidence>
<dbReference type="FunFam" id="3.30.200.20:FF:000534">
    <property type="entry name" value="Myosin light chain kinase"/>
    <property type="match status" value="1"/>
</dbReference>
<dbReference type="InterPro" id="IPR008271">
    <property type="entry name" value="Ser/Thr_kinase_AS"/>
</dbReference>
<keyword evidence="4" id="KW-0418">Kinase</keyword>
<dbReference type="GO" id="GO:0005524">
    <property type="term" value="F:ATP binding"/>
    <property type="evidence" value="ECO:0007669"/>
    <property type="project" value="UniProtKB-UniRule"/>
</dbReference>
<dbReference type="CDD" id="cd14103">
    <property type="entry name" value="STKc_MLCK"/>
    <property type="match status" value="1"/>
</dbReference>
<dbReference type="FunFam" id="1.10.510.10:FF:000594">
    <property type="entry name" value="Myosin light chain kinase isoform-III"/>
    <property type="match status" value="1"/>
</dbReference>
<evidence type="ECO:0000256" key="5">
    <source>
        <dbReference type="ARBA" id="ARBA00022840"/>
    </source>
</evidence>
<name>A0A9N9XS15_PHYSR</name>
<accession>A0A9N9XS15</accession>
<evidence type="ECO:0000259" key="8">
    <source>
        <dbReference type="PROSITE" id="PS50011"/>
    </source>
</evidence>
<keyword evidence="3 6" id="KW-0547">Nucleotide-binding</keyword>
<evidence type="ECO:0000256" key="4">
    <source>
        <dbReference type="ARBA" id="ARBA00022777"/>
    </source>
</evidence>